<accession>A0A1I7XR00</accession>
<keyword evidence="1" id="KW-1185">Reference proteome</keyword>
<name>A0A1I7XR00_HETBA</name>
<dbReference type="Proteomes" id="UP000095283">
    <property type="component" value="Unplaced"/>
</dbReference>
<reference evidence="2" key="1">
    <citation type="submission" date="2016-11" db="UniProtKB">
        <authorList>
            <consortium name="WormBaseParasite"/>
        </authorList>
    </citation>
    <scope>IDENTIFICATION</scope>
</reference>
<dbReference type="WBParaSite" id="Hba_19958">
    <property type="protein sequence ID" value="Hba_19958"/>
    <property type="gene ID" value="Hba_19958"/>
</dbReference>
<sequence length="241" mass="28310">MELIQDDFFYDNSKNPFADSDAEEEMFVPILVLRHTLPVSLLPGESDRPKCHPPPPPIITEIIFTEHSSFEHINNISAKLIRLDGELFKIEREGRKIEVELLFLISQNPNDWLKLPRTEDLLRTVNQFLDVIKEQTVVQFFAIYLRWWESFLNEIHSETEYMLRCIIEKDAQDGMITILDILEREKQLTKLLIFIINEKAKLVESGLDFDTGYSDVKKQEKEKSKLKLRMALLSKAKKFKK</sequence>
<organism evidence="1 2">
    <name type="scientific">Heterorhabditis bacteriophora</name>
    <name type="common">Entomopathogenic nematode worm</name>
    <dbReference type="NCBI Taxonomy" id="37862"/>
    <lineage>
        <taxon>Eukaryota</taxon>
        <taxon>Metazoa</taxon>
        <taxon>Ecdysozoa</taxon>
        <taxon>Nematoda</taxon>
        <taxon>Chromadorea</taxon>
        <taxon>Rhabditida</taxon>
        <taxon>Rhabditina</taxon>
        <taxon>Rhabditomorpha</taxon>
        <taxon>Strongyloidea</taxon>
        <taxon>Heterorhabditidae</taxon>
        <taxon>Heterorhabditis</taxon>
    </lineage>
</organism>
<dbReference type="AlphaFoldDB" id="A0A1I7XR00"/>
<proteinExistence type="predicted"/>
<protein>
    <submittedName>
        <fullName evidence="2">Lon N-terminal domain-containing protein</fullName>
    </submittedName>
</protein>
<evidence type="ECO:0000313" key="1">
    <source>
        <dbReference type="Proteomes" id="UP000095283"/>
    </source>
</evidence>
<evidence type="ECO:0000313" key="2">
    <source>
        <dbReference type="WBParaSite" id="Hba_19958"/>
    </source>
</evidence>